<dbReference type="Proteomes" id="UP000266239">
    <property type="component" value="Unassembled WGS sequence"/>
</dbReference>
<dbReference type="InterPro" id="IPR036430">
    <property type="entry name" value="RNase_T2-like_sf"/>
</dbReference>
<dbReference type="GO" id="GO:0006401">
    <property type="term" value="P:RNA catabolic process"/>
    <property type="evidence" value="ECO:0007669"/>
    <property type="project" value="TreeGrafter"/>
</dbReference>
<proteinExistence type="inferred from homology"/>
<sequence length="312" mass="34643">MALKSSFVIIAAAALASVTAIDYLGGWVLPAKEECVDICKHSKAAPRCFNTSDTACTSKKQRPGDYDYLLFDQIFAPQYCRDLLNGNDSTITHQNVNPYPLGIQCEVSRTPSALYVHGLWPNYNGGFPGCCNVSDTTTNQPFDADTFATKYPQLFADMDKLWVDPAVNTSAEGLCHAYNHEFQKHGICYRAYDDDWDRAAKDYFESTLDVTARVKVPSDQIAKWATDKATATLDQIGGLYKRKVAVLCSKYDKEKTNRFLAIRTCWSKAQDFQTEGAVPGTQIDCTPTKGADACDPTQPITFDEYVPPRPQC</sequence>
<dbReference type="PANTHER" id="PTHR11240">
    <property type="entry name" value="RIBONUCLEASE T2"/>
    <property type="match status" value="1"/>
</dbReference>
<evidence type="ECO:0000313" key="5">
    <source>
        <dbReference type="Proteomes" id="UP000266239"/>
    </source>
</evidence>
<dbReference type="SUPFAM" id="SSF55895">
    <property type="entry name" value="Ribonuclease Rh-like"/>
    <property type="match status" value="1"/>
</dbReference>
<accession>A0A397AG62</accession>
<dbReference type="EMBL" id="QUTA01008143">
    <property type="protein sequence ID" value="RHY04617.1"/>
    <property type="molecule type" value="Genomic_DNA"/>
</dbReference>
<evidence type="ECO:0000256" key="1">
    <source>
        <dbReference type="ARBA" id="ARBA00007469"/>
    </source>
</evidence>
<dbReference type="AlphaFoldDB" id="A0A397AG62"/>
<organism evidence="4 5">
    <name type="scientific">Aphanomyces astaci</name>
    <name type="common">Crayfish plague agent</name>
    <dbReference type="NCBI Taxonomy" id="112090"/>
    <lineage>
        <taxon>Eukaryota</taxon>
        <taxon>Sar</taxon>
        <taxon>Stramenopiles</taxon>
        <taxon>Oomycota</taxon>
        <taxon>Saprolegniomycetes</taxon>
        <taxon>Saprolegniales</taxon>
        <taxon>Verrucalvaceae</taxon>
        <taxon>Aphanomyces</taxon>
    </lineage>
</organism>
<dbReference type="GO" id="GO:0033897">
    <property type="term" value="F:ribonuclease T2 activity"/>
    <property type="evidence" value="ECO:0007669"/>
    <property type="project" value="InterPro"/>
</dbReference>
<dbReference type="Pfam" id="PF00445">
    <property type="entry name" value="Ribonuclease_T2"/>
    <property type="match status" value="1"/>
</dbReference>
<dbReference type="Gene3D" id="3.90.730.10">
    <property type="entry name" value="Ribonuclease T2-like"/>
    <property type="match status" value="1"/>
</dbReference>
<keyword evidence="3" id="KW-0732">Signal</keyword>
<dbReference type="PANTHER" id="PTHR11240:SF22">
    <property type="entry name" value="RIBONUCLEASE T2"/>
    <property type="match status" value="1"/>
</dbReference>
<feature type="chain" id="PRO_5017990897" evidence="3">
    <location>
        <begin position="21"/>
        <end position="312"/>
    </location>
</feature>
<feature type="signal peptide" evidence="3">
    <location>
        <begin position="1"/>
        <end position="20"/>
    </location>
</feature>
<protein>
    <submittedName>
        <fullName evidence="4">Uncharacterized protein</fullName>
    </submittedName>
</protein>
<dbReference type="GO" id="GO:0005576">
    <property type="term" value="C:extracellular region"/>
    <property type="evidence" value="ECO:0007669"/>
    <property type="project" value="TreeGrafter"/>
</dbReference>
<dbReference type="InterPro" id="IPR018188">
    <property type="entry name" value="RNase_T2_His_AS_1"/>
</dbReference>
<comment type="caution">
    <text evidence="4">The sequence shown here is derived from an EMBL/GenBank/DDBJ whole genome shotgun (WGS) entry which is preliminary data.</text>
</comment>
<name>A0A397AG62_APHAT</name>
<evidence type="ECO:0000313" key="4">
    <source>
        <dbReference type="EMBL" id="RHY04617.1"/>
    </source>
</evidence>
<gene>
    <name evidence="4" type="ORF">DYB25_012792</name>
</gene>
<evidence type="ECO:0000256" key="2">
    <source>
        <dbReference type="RuleBase" id="RU004328"/>
    </source>
</evidence>
<evidence type="ECO:0000256" key="3">
    <source>
        <dbReference type="SAM" id="SignalP"/>
    </source>
</evidence>
<dbReference type="GO" id="GO:0003723">
    <property type="term" value="F:RNA binding"/>
    <property type="evidence" value="ECO:0007669"/>
    <property type="project" value="InterPro"/>
</dbReference>
<dbReference type="PROSITE" id="PS00530">
    <property type="entry name" value="RNASE_T2_1"/>
    <property type="match status" value="1"/>
</dbReference>
<comment type="similarity">
    <text evidence="1 2">Belongs to the RNase T2 family.</text>
</comment>
<dbReference type="InterPro" id="IPR001568">
    <property type="entry name" value="RNase_T2-like"/>
</dbReference>
<dbReference type="VEuPathDB" id="FungiDB:H257_12900"/>
<reference evidence="4 5" key="1">
    <citation type="submission" date="2018-08" db="EMBL/GenBank/DDBJ databases">
        <title>Aphanomyces genome sequencing and annotation.</title>
        <authorList>
            <person name="Minardi D."/>
            <person name="Oidtmann B."/>
            <person name="Van Der Giezen M."/>
            <person name="Studholme D.J."/>
        </authorList>
    </citation>
    <scope>NUCLEOTIDE SEQUENCE [LARGE SCALE GENOMIC DNA]</scope>
    <source>
        <strain evidence="4 5">Yx</strain>
    </source>
</reference>